<dbReference type="PDBsum" id="2XLF"/>
<evidence type="ECO:0007829" key="3">
    <source>
        <dbReference type="PDB" id="2XL7"/>
    </source>
</evidence>
<dbReference type="InParanoid" id="P73600"/>
<dbReference type="GO" id="GO:0030288">
    <property type="term" value="C:outer membrane-bounded periplasmic space"/>
    <property type="evidence" value="ECO:0007005"/>
    <property type="project" value="UniProtKB"/>
</dbReference>
<dbReference type="PDBsum" id="2XLG"/>
<dbReference type="PaxDb" id="1148-1652724"/>
<organism evidence="1 2">
    <name type="scientific">Synechocystis sp. (strain ATCC 27184 / PCC 6803 / Kazusa)</name>
    <dbReference type="NCBI Taxonomy" id="1111708"/>
    <lineage>
        <taxon>Bacteria</taxon>
        <taxon>Bacillati</taxon>
        <taxon>Cyanobacteriota</taxon>
        <taxon>Cyanophyceae</taxon>
        <taxon>Synechococcales</taxon>
        <taxon>Merismopediaceae</taxon>
        <taxon>Synechocystis</taxon>
    </lineage>
</organism>
<dbReference type="SUPFAM" id="SSF51182">
    <property type="entry name" value="RmlC-like cupins"/>
    <property type="match status" value="1"/>
</dbReference>
<dbReference type="PDBsum" id="2XLA"/>
<name>P73600_SYNY3</name>
<dbReference type="FunFam" id="2.60.120.10:FF:000304">
    <property type="entry name" value="Sll1785 protein"/>
    <property type="match status" value="1"/>
</dbReference>
<evidence type="ECO:0000313" key="1">
    <source>
        <dbReference type="EMBL" id="BAA17644.1"/>
    </source>
</evidence>
<gene>
    <name evidence="1" type="ordered locus">sll1785</name>
</gene>
<evidence type="ECO:0007829" key="4">
    <source>
        <dbReference type="PDB" id="2XL9"/>
    </source>
</evidence>
<dbReference type="STRING" id="1148.gene:10498511"/>
<keyword evidence="3 4" id="KW-0002">3D-structure</keyword>
<dbReference type="SMR" id="P73600"/>
<evidence type="ECO:0007829" key="5">
    <source>
        <dbReference type="PDB" id="2XLA"/>
    </source>
</evidence>
<dbReference type="PDB" id="2XLG">
    <property type="method" value="X-ray"/>
    <property type="resolution" value="1.80 A"/>
    <property type="chains" value="A=31-268"/>
</dbReference>
<feature type="binding site" evidence="4">
    <location>
        <position position="95"/>
    </location>
    <ligand>
        <name>Zn(2+)</name>
        <dbReference type="ChEBI" id="CHEBI:29105"/>
        <label>1</label>
    </ligand>
</feature>
<dbReference type="GO" id="GO:0046872">
    <property type="term" value="F:metal ion binding"/>
    <property type="evidence" value="ECO:0007669"/>
    <property type="project" value="UniProtKB-KW"/>
</dbReference>
<dbReference type="EMBL" id="BA000022">
    <property type="protein sequence ID" value="BAA17644.1"/>
    <property type="molecule type" value="Genomic_DNA"/>
</dbReference>
<dbReference type="PDB" id="2XLA">
    <property type="method" value="X-ray"/>
    <property type="resolution" value="1.93 A"/>
    <property type="chains" value="A/B/C/D=31-268"/>
</dbReference>
<feature type="binding site" evidence="4">
    <location>
        <position position="149"/>
    </location>
    <ligand>
        <name>Zn(2+)</name>
        <dbReference type="ChEBI" id="CHEBI:29105"/>
        <label>1</label>
    </ligand>
</feature>
<dbReference type="KEGG" id="syn:sll1785"/>
<dbReference type="PIR" id="S77310">
    <property type="entry name" value="S77310"/>
</dbReference>
<dbReference type="InterPro" id="IPR014710">
    <property type="entry name" value="RmlC-like_jellyroll"/>
</dbReference>
<keyword evidence="4" id="KW-0862">Zinc</keyword>
<dbReference type="PDB" id="2XL9">
    <property type="method" value="X-ray"/>
    <property type="resolution" value="2.06 A"/>
    <property type="chains" value="A/B=31-268"/>
</dbReference>
<dbReference type="PDB" id="2XL7">
    <property type="method" value="X-ray"/>
    <property type="resolution" value="2.40 A"/>
    <property type="chains" value="A=31-268"/>
</dbReference>
<dbReference type="PDBsum" id="2XL9"/>
<feature type="binding site" evidence="3 5">
    <location>
        <position position="149"/>
    </location>
    <ligand>
        <name>Cu(2+)</name>
        <dbReference type="ChEBI" id="CHEBI:29036"/>
        <label>2</label>
    </ligand>
</feature>
<accession>P73600</accession>
<feature type="binding site" evidence="4">
    <location>
        <position position="88"/>
    </location>
    <ligand>
        <name>Zn(2+)</name>
        <dbReference type="ChEBI" id="CHEBI:29105"/>
        <label>1</label>
    </ligand>
</feature>
<dbReference type="Proteomes" id="UP000001425">
    <property type="component" value="Chromosome"/>
</dbReference>
<dbReference type="eggNOG" id="COG2140">
    <property type="taxonomic scope" value="Bacteria"/>
</dbReference>
<feature type="binding site" evidence="3">
    <location>
        <position position="36"/>
    </location>
    <ligand>
        <name>Cu(2+)</name>
        <dbReference type="ChEBI" id="CHEBI:29036"/>
        <label>1</label>
    </ligand>
</feature>
<dbReference type="Gene3D" id="2.60.120.10">
    <property type="entry name" value="Jelly Rolls"/>
    <property type="match status" value="1"/>
</dbReference>
<dbReference type="EvolutionaryTrace" id="P73600"/>
<dbReference type="PDB" id="2XLF">
    <property type="method" value="X-ray"/>
    <property type="resolution" value="2.30 A"/>
    <property type="chains" value="A/B/C/D=31-268"/>
</dbReference>
<keyword evidence="3 4" id="KW-0479">Metal-binding</keyword>
<protein>
    <submittedName>
        <fullName evidence="1">Sll1785 protein</fullName>
    </submittedName>
</protein>
<feature type="binding site" evidence="4">
    <location>
        <position position="90"/>
    </location>
    <ligand>
        <name>Zn(2+)</name>
        <dbReference type="ChEBI" id="CHEBI:29105"/>
        <label>1</label>
    </ligand>
</feature>
<dbReference type="AlphaFoldDB" id="P73600"/>
<feature type="binding site" evidence="3 5">
    <location>
        <position position="88"/>
    </location>
    <ligand>
        <name>Cu(2+)</name>
        <dbReference type="ChEBI" id="CHEBI:29036"/>
        <label>2</label>
    </ligand>
</feature>
<feature type="disulfide bond" evidence="3 4">
    <location>
        <begin position="65"/>
        <end position="267"/>
    </location>
</feature>
<reference evidence="3 4" key="3">
    <citation type="journal article" date="2010" name="J. Biol. Chem.">
        <title>Structure and metal loading of a soluble periplasm cuproprotein.</title>
        <authorList>
            <person name="Waldron K.J."/>
            <person name="Firbank S.J."/>
            <person name="Dainty S.J."/>
            <person name="Perez-Rama M."/>
            <person name="Tottey S."/>
            <person name="Robinson N.J."/>
        </authorList>
    </citation>
    <scope>X-RAY CRYSTALLOGRAPHY (1.80 ANGSTROMS) OF 31-268 IN COMPLEX WITH CU(2+) AND ZN(2+)</scope>
    <scope>DISULFIDE BONDS</scope>
</reference>
<sequence>MLLKVKLWGIGLVLTLTLGTILFLQNFSVAAETEIHTFDDIPMPKLADPLLIYTPANEIFDIASCSAKDIGFAIAHAQIPPGGGPMPHIHYFINEWFWTPEGGIELFHSTKQYPNMDELPVVGGAGRGDLYSIQSEPKQLIYSPNHYMHGFVNPTDKTLPIVFVWMRNEVAPDFPYHDGGMREYFQAVGPRITDLNNLPELTNAQRAAFASEAPKYGINQSSYFMEYVNTISDKLPAQIAKLKNDKDLERMVEVIEAFNRGDKSVTCS</sequence>
<dbReference type="EnsemblBacteria" id="BAA17644">
    <property type="protein sequence ID" value="BAA17644"/>
    <property type="gene ID" value="BAA17644"/>
</dbReference>
<dbReference type="PDBsum" id="2XL7"/>
<feature type="binding site" evidence="4">
    <location>
        <position position="177"/>
    </location>
    <ligand>
        <name>Zn(2+)</name>
        <dbReference type="ChEBI" id="CHEBI:29105"/>
        <label>2</label>
    </ligand>
</feature>
<dbReference type="InterPro" id="IPR011051">
    <property type="entry name" value="RmlC_Cupin_sf"/>
</dbReference>
<feature type="binding site" evidence="3 5">
    <location>
        <position position="95"/>
    </location>
    <ligand>
        <name>Cu(2+)</name>
        <dbReference type="ChEBI" id="CHEBI:29036"/>
        <label>2</label>
    </ligand>
</feature>
<reference evidence="1 2" key="2">
    <citation type="journal article" date="1996" name="DNA Res.">
        <title>Sequence analysis of the genome of the unicellular cyanobacterium Synechocystis sp. strain PCC6803. II. Sequence determination of the entire genome and assignment of potential protein-coding regions.</title>
        <authorList>
            <person name="Kaneko T."/>
            <person name="Sato S."/>
            <person name="Kotani H."/>
            <person name="Tanaka A."/>
            <person name="Asamizu E."/>
            <person name="Nakamura Y."/>
            <person name="Miyajima N."/>
            <person name="Hirosawa M."/>
            <person name="Sugiura M."/>
            <person name="Sasamoto S."/>
            <person name="Kimura T."/>
            <person name="Hosouchi T."/>
            <person name="Matsuno A."/>
            <person name="Muraki A."/>
            <person name="Nakazaki N."/>
            <person name="Naruo K."/>
            <person name="Okumura S."/>
            <person name="Shimpo S."/>
            <person name="Takeuchi C."/>
            <person name="Wada T."/>
            <person name="Watanabe A."/>
            <person name="Yamada M."/>
            <person name="Yasuda M."/>
            <person name="Tabata S."/>
        </authorList>
    </citation>
    <scope>NUCLEOTIDE SEQUENCE [LARGE SCALE GENOMIC DNA]</scope>
    <source>
        <strain evidence="2">ATCC 27184 / PCC 6803 / Kazusa</strain>
    </source>
</reference>
<evidence type="ECO:0000313" key="2">
    <source>
        <dbReference type="Proteomes" id="UP000001425"/>
    </source>
</evidence>
<keyword evidence="2" id="KW-1185">Reference proteome</keyword>
<feature type="binding site" evidence="3 5">
    <location>
        <position position="90"/>
    </location>
    <ligand>
        <name>Cu(2+)</name>
        <dbReference type="ChEBI" id="CHEBI:29036"/>
        <label>2</label>
    </ligand>
</feature>
<proteinExistence type="evidence at protein level"/>
<reference evidence="1 2" key="1">
    <citation type="journal article" date="1995" name="DNA Res.">
        <title>Sequence analysis of the genome of the unicellular cyanobacterium Synechocystis sp. strain PCC6803. I. Sequence features in the 1 Mb region from map positions 64% to 92% of the genome.</title>
        <authorList>
            <person name="Kaneko T."/>
            <person name="Tanaka A."/>
            <person name="Sato S."/>
            <person name="Kotani H."/>
            <person name="Sazuka T."/>
            <person name="Miyajima N."/>
            <person name="Sugiura M."/>
            <person name="Tabata S."/>
        </authorList>
    </citation>
    <scope>NUCLEOTIDE SEQUENCE [LARGE SCALE GENOMIC DNA]</scope>
    <source>
        <strain evidence="2">ATCC 27184 / PCC 6803 / Kazusa</strain>
    </source>
</reference>
<dbReference type="CDD" id="cd20291">
    <property type="entry name" value="cupin_CucA-like"/>
    <property type="match status" value="1"/>
</dbReference>